<dbReference type="InterPro" id="IPR036388">
    <property type="entry name" value="WH-like_DNA-bd_sf"/>
</dbReference>
<keyword evidence="3" id="KW-0804">Transcription</keyword>
<evidence type="ECO:0000313" key="6">
    <source>
        <dbReference type="Proteomes" id="UP000254869"/>
    </source>
</evidence>
<dbReference type="PRINTS" id="PR00038">
    <property type="entry name" value="HTHLUXR"/>
</dbReference>
<dbReference type="GO" id="GO:0006355">
    <property type="term" value="P:regulation of DNA-templated transcription"/>
    <property type="evidence" value="ECO:0007669"/>
    <property type="project" value="InterPro"/>
</dbReference>
<evidence type="ECO:0000259" key="4">
    <source>
        <dbReference type="PROSITE" id="PS50043"/>
    </source>
</evidence>
<keyword evidence="1" id="KW-0805">Transcription regulation</keyword>
<protein>
    <submittedName>
        <fullName evidence="5">Regulatory LuxR family protein</fullName>
    </submittedName>
</protein>
<dbReference type="EMBL" id="QQBC01000006">
    <property type="protein sequence ID" value="RDI65601.1"/>
    <property type="molecule type" value="Genomic_DNA"/>
</dbReference>
<evidence type="ECO:0000256" key="2">
    <source>
        <dbReference type="ARBA" id="ARBA00023125"/>
    </source>
</evidence>
<dbReference type="PANTHER" id="PTHR44688:SF16">
    <property type="entry name" value="DNA-BINDING TRANSCRIPTIONAL ACTIVATOR DEVR_DOSR"/>
    <property type="match status" value="1"/>
</dbReference>
<comment type="caution">
    <text evidence="5">The sequence shown here is derived from an EMBL/GenBank/DDBJ whole genome shotgun (WGS) entry which is preliminary data.</text>
</comment>
<dbReference type="Proteomes" id="UP000254869">
    <property type="component" value="Unassembled WGS sequence"/>
</dbReference>
<gene>
    <name evidence="5" type="ORF">DFR76_106473</name>
</gene>
<dbReference type="InterPro" id="IPR016032">
    <property type="entry name" value="Sig_transdc_resp-reg_C-effctor"/>
</dbReference>
<sequence length="89" mass="10012">MNPHLTRRLITRLTHGAEPFPTAPELKTLTPREHQVLRLIAQAHTNPEIARALGVGEQTIKTHVSNILAKLSLRDRVHAAIYAHTHHLL</sequence>
<dbReference type="InterPro" id="IPR000792">
    <property type="entry name" value="Tscrpt_reg_LuxR_C"/>
</dbReference>
<dbReference type="RefSeq" id="WP_067995172.1">
    <property type="nucleotide sequence ID" value="NZ_QQBC01000006.1"/>
</dbReference>
<dbReference type="SUPFAM" id="SSF46894">
    <property type="entry name" value="C-terminal effector domain of the bipartite response regulators"/>
    <property type="match status" value="1"/>
</dbReference>
<keyword evidence="2" id="KW-0238">DNA-binding</keyword>
<dbReference type="CDD" id="cd06170">
    <property type="entry name" value="LuxR_C_like"/>
    <property type="match status" value="1"/>
</dbReference>
<dbReference type="GO" id="GO:0003677">
    <property type="term" value="F:DNA binding"/>
    <property type="evidence" value="ECO:0007669"/>
    <property type="project" value="UniProtKB-KW"/>
</dbReference>
<evidence type="ECO:0000256" key="1">
    <source>
        <dbReference type="ARBA" id="ARBA00023015"/>
    </source>
</evidence>
<dbReference type="STRING" id="1210086.GCA_001613105_01968"/>
<keyword evidence="6" id="KW-1185">Reference proteome</keyword>
<dbReference type="Gene3D" id="1.10.10.10">
    <property type="entry name" value="Winged helix-like DNA-binding domain superfamily/Winged helix DNA-binding domain"/>
    <property type="match status" value="1"/>
</dbReference>
<dbReference type="Pfam" id="PF00196">
    <property type="entry name" value="GerE"/>
    <property type="match status" value="1"/>
</dbReference>
<dbReference type="PROSITE" id="PS50043">
    <property type="entry name" value="HTH_LUXR_2"/>
    <property type="match status" value="1"/>
</dbReference>
<evidence type="ECO:0000256" key="3">
    <source>
        <dbReference type="ARBA" id="ARBA00023163"/>
    </source>
</evidence>
<reference evidence="5 6" key="1">
    <citation type="submission" date="2018-07" db="EMBL/GenBank/DDBJ databases">
        <title>Genomic Encyclopedia of Type Strains, Phase IV (KMG-IV): sequencing the most valuable type-strain genomes for metagenomic binning, comparative biology and taxonomic classification.</title>
        <authorList>
            <person name="Goeker M."/>
        </authorList>
    </citation>
    <scope>NUCLEOTIDE SEQUENCE [LARGE SCALE GENOMIC DNA]</scope>
    <source>
        <strain evidence="5 6">DSM 44290</strain>
    </source>
</reference>
<feature type="domain" description="HTH luxR-type" evidence="4">
    <location>
        <begin position="22"/>
        <end position="87"/>
    </location>
</feature>
<accession>A0A370I659</accession>
<organism evidence="5 6">
    <name type="scientific">Nocardia pseudobrasiliensis</name>
    <dbReference type="NCBI Taxonomy" id="45979"/>
    <lineage>
        <taxon>Bacteria</taxon>
        <taxon>Bacillati</taxon>
        <taxon>Actinomycetota</taxon>
        <taxon>Actinomycetes</taxon>
        <taxon>Mycobacteriales</taxon>
        <taxon>Nocardiaceae</taxon>
        <taxon>Nocardia</taxon>
    </lineage>
</organism>
<proteinExistence type="predicted"/>
<name>A0A370I659_9NOCA</name>
<dbReference type="SMART" id="SM00421">
    <property type="entry name" value="HTH_LUXR"/>
    <property type="match status" value="1"/>
</dbReference>
<dbReference type="AlphaFoldDB" id="A0A370I659"/>
<evidence type="ECO:0000313" key="5">
    <source>
        <dbReference type="EMBL" id="RDI65601.1"/>
    </source>
</evidence>
<dbReference type="PANTHER" id="PTHR44688">
    <property type="entry name" value="DNA-BINDING TRANSCRIPTIONAL ACTIVATOR DEVR_DOSR"/>
    <property type="match status" value="1"/>
</dbReference>